<sequence length="250" mass="30105">MDYPERVGLQYICTYGILQALFIQQDAISQLSLVFELDYEIGEVLLNIRKLRNASIGHPTNNNEKKVKYFNYISRMTLSKEGFSLHRSSENNRMEYIDINLIEMLYEQLKEVKTKYKYISNKLDEVDLMHKEKYKNKLISDLFHSGMSYQFEKIAQGLHNSDTYRLFGNNMLLSLEKTFIDFKNLIEERNEMNEYIQYDLEEYFFAIKKLKEYFLTNNMEEFEANIYLYYLKDNCKHFVDMAKEIDSEYE</sequence>
<evidence type="ECO:0000313" key="1">
    <source>
        <dbReference type="EMBL" id="AXX90999.1"/>
    </source>
</evidence>
<dbReference type="AlphaFoldDB" id="A0AAD0SSU7"/>
<name>A0AAD0SSU7_9BACT</name>
<proteinExistence type="predicted"/>
<protein>
    <submittedName>
        <fullName evidence="1">Uncharacterized protein</fullName>
    </submittedName>
</protein>
<gene>
    <name evidence="1" type="ORF">ASUIS_2591</name>
</gene>
<dbReference type="KEGG" id="asui:ASUIS_2591"/>
<dbReference type="EMBL" id="CP032100">
    <property type="protein sequence ID" value="AXX90999.1"/>
    <property type="molecule type" value="Genomic_DNA"/>
</dbReference>
<dbReference type="RefSeq" id="WP_118887557.1">
    <property type="nucleotide sequence ID" value="NZ_CP032100.1"/>
</dbReference>
<reference evidence="1 2" key="1">
    <citation type="submission" date="2018-08" db="EMBL/GenBank/DDBJ databases">
        <title>Complete genome of the Arcobacter suis type strain LMG 26152.</title>
        <authorList>
            <person name="Miller W.G."/>
            <person name="Yee E."/>
            <person name="Bono J.L."/>
        </authorList>
    </citation>
    <scope>NUCLEOTIDE SEQUENCE [LARGE SCALE GENOMIC DNA]</scope>
    <source>
        <strain evidence="1 2">CECT 7833</strain>
    </source>
</reference>
<evidence type="ECO:0000313" key="2">
    <source>
        <dbReference type="Proteomes" id="UP000263040"/>
    </source>
</evidence>
<keyword evidence="2" id="KW-1185">Reference proteome</keyword>
<accession>A0AAD0SSU7</accession>
<dbReference type="Proteomes" id="UP000263040">
    <property type="component" value="Chromosome"/>
</dbReference>
<organism evidence="1 2">
    <name type="scientific">Arcobacter suis CECT 7833</name>
    <dbReference type="NCBI Taxonomy" id="663365"/>
    <lineage>
        <taxon>Bacteria</taxon>
        <taxon>Pseudomonadati</taxon>
        <taxon>Campylobacterota</taxon>
        <taxon>Epsilonproteobacteria</taxon>
        <taxon>Campylobacterales</taxon>
        <taxon>Arcobacteraceae</taxon>
        <taxon>Arcobacter</taxon>
    </lineage>
</organism>